<evidence type="ECO:0000256" key="4">
    <source>
        <dbReference type="ARBA" id="ARBA00022825"/>
    </source>
</evidence>
<dbReference type="PROSITE" id="PS51892">
    <property type="entry name" value="SUBTILASE"/>
    <property type="match status" value="1"/>
</dbReference>
<dbReference type="AlphaFoldDB" id="A0AA37QAP1"/>
<dbReference type="InterPro" id="IPR015500">
    <property type="entry name" value="Peptidase_S8_subtilisin-rel"/>
</dbReference>
<dbReference type="InterPro" id="IPR023828">
    <property type="entry name" value="Peptidase_S8_Ser-AS"/>
</dbReference>
<dbReference type="InterPro" id="IPR023827">
    <property type="entry name" value="Peptidase_S8_Asp-AS"/>
</dbReference>
<evidence type="ECO:0000256" key="3">
    <source>
        <dbReference type="ARBA" id="ARBA00022801"/>
    </source>
</evidence>
<dbReference type="PROSITE" id="PS00138">
    <property type="entry name" value="SUBTILASE_SER"/>
    <property type="match status" value="1"/>
</dbReference>
<keyword evidence="4 5" id="KW-0720">Serine protease</keyword>
<evidence type="ECO:0000256" key="6">
    <source>
        <dbReference type="RuleBase" id="RU003355"/>
    </source>
</evidence>
<dbReference type="PRINTS" id="PR00723">
    <property type="entry name" value="SUBTILISIN"/>
</dbReference>
<gene>
    <name evidence="9" type="primary">aprA_2</name>
    <name evidence="9" type="ORF">rosag_43300</name>
</gene>
<dbReference type="CDD" id="cd04077">
    <property type="entry name" value="Peptidases_S8_PCSK9_ProteinaseK_like"/>
    <property type="match status" value="1"/>
</dbReference>
<dbReference type="PANTHER" id="PTHR43806">
    <property type="entry name" value="PEPTIDASE S8"/>
    <property type="match status" value="1"/>
</dbReference>
<feature type="domain" description="Peptidase S8/S53" evidence="8">
    <location>
        <begin position="164"/>
        <end position="376"/>
    </location>
</feature>
<proteinExistence type="inferred from homology"/>
<dbReference type="Pfam" id="PF00082">
    <property type="entry name" value="Peptidase_S8"/>
    <property type="match status" value="1"/>
</dbReference>
<dbReference type="PANTHER" id="PTHR43806:SF11">
    <property type="entry name" value="CEREVISIN-RELATED"/>
    <property type="match status" value="1"/>
</dbReference>
<evidence type="ECO:0000259" key="8">
    <source>
        <dbReference type="Pfam" id="PF00082"/>
    </source>
</evidence>
<dbReference type="RefSeq" id="WP_284352247.1">
    <property type="nucleotide sequence ID" value="NZ_BRXS01000007.1"/>
</dbReference>
<dbReference type="InterPro" id="IPR036852">
    <property type="entry name" value="Peptidase_S8/S53_dom_sf"/>
</dbReference>
<feature type="signal peptide" evidence="7">
    <location>
        <begin position="1"/>
        <end position="21"/>
    </location>
</feature>
<evidence type="ECO:0000313" key="9">
    <source>
        <dbReference type="EMBL" id="GLC27817.1"/>
    </source>
</evidence>
<keyword evidence="7" id="KW-0732">Signal</keyword>
<evidence type="ECO:0000256" key="5">
    <source>
        <dbReference type="PROSITE-ProRule" id="PRU01240"/>
    </source>
</evidence>
<protein>
    <submittedName>
        <fullName evidence="9">Serine protease</fullName>
    </submittedName>
</protein>
<dbReference type="InterPro" id="IPR000209">
    <property type="entry name" value="Peptidase_S8/S53_dom"/>
</dbReference>
<dbReference type="GO" id="GO:0004252">
    <property type="term" value="F:serine-type endopeptidase activity"/>
    <property type="evidence" value="ECO:0007669"/>
    <property type="project" value="UniProtKB-UniRule"/>
</dbReference>
<dbReference type="GO" id="GO:0006508">
    <property type="term" value="P:proteolysis"/>
    <property type="evidence" value="ECO:0007669"/>
    <property type="project" value="UniProtKB-KW"/>
</dbReference>
<evidence type="ECO:0000256" key="7">
    <source>
        <dbReference type="SAM" id="SignalP"/>
    </source>
</evidence>
<evidence type="ECO:0000313" key="10">
    <source>
        <dbReference type="Proteomes" id="UP001161325"/>
    </source>
</evidence>
<dbReference type="SUPFAM" id="SSF52743">
    <property type="entry name" value="Subtilisin-like"/>
    <property type="match status" value="1"/>
</dbReference>
<feature type="active site" description="Charge relay system" evidence="5">
    <location>
        <position position="173"/>
    </location>
</feature>
<sequence length="416" mass="42860">MRTTAALRADSRLALAAAASAALVLNGCADPSAVAAPRASAAPAAADRPTLDRDGAPGLERVTLHVMFRRGLDDVPGRAARLADRHGGSARHVWPNLGGLALELPAHAAAAVLQRLAEDPDVETASPEVTFRTTTEQLGPTWGLDRIDERDRPMDGRYVYQRQGAGVHVYVMDTGILATHTEFGSRVGTGATFIFDGRTARTDCNGHGTHVASTVGGTTWGVAKMVMLHPIRVLGCDGTSVGASVMNGLEWILANGVRQYSIVNMSLGGGASSSLDAAVRNLVDAGFFVVVAAGNDNADACTVSPAREPKAYTVAASTSLDRRRLTSNFGPCVDIFAPGQMIVGASPASTTARDTLSGTSMAAPHVAGAAALLLSKGGSAYMPILGALLSGNASMGKITEAGAGSPNRLLYMGFID</sequence>
<feature type="chain" id="PRO_5041275183" evidence="7">
    <location>
        <begin position="22"/>
        <end position="416"/>
    </location>
</feature>
<evidence type="ECO:0000256" key="1">
    <source>
        <dbReference type="ARBA" id="ARBA00011073"/>
    </source>
</evidence>
<dbReference type="PROSITE" id="PS00136">
    <property type="entry name" value="SUBTILASE_ASP"/>
    <property type="match status" value="1"/>
</dbReference>
<keyword evidence="2 5" id="KW-0645">Protease</keyword>
<reference evidence="9" key="1">
    <citation type="submission" date="2022-08" db="EMBL/GenBank/DDBJ databases">
        <title>Draft genome sequencing of Roseisolibacter agri AW1220.</title>
        <authorList>
            <person name="Tobiishi Y."/>
            <person name="Tonouchi A."/>
        </authorList>
    </citation>
    <scope>NUCLEOTIDE SEQUENCE</scope>
    <source>
        <strain evidence="9">AW1220</strain>
    </source>
</reference>
<dbReference type="Gene3D" id="3.40.50.200">
    <property type="entry name" value="Peptidase S8/S53 domain"/>
    <property type="match status" value="1"/>
</dbReference>
<feature type="active site" description="Charge relay system" evidence="5">
    <location>
        <position position="360"/>
    </location>
</feature>
<dbReference type="InterPro" id="IPR022398">
    <property type="entry name" value="Peptidase_S8_His-AS"/>
</dbReference>
<evidence type="ECO:0000256" key="2">
    <source>
        <dbReference type="ARBA" id="ARBA00022670"/>
    </source>
</evidence>
<dbReference type="EMBL" id="BRXS01000007">
    <property type="protein sequence ID" value="GLC27817.1"/>
    <property type="molecule type" value="Genomic_DNA"/>
</dbReference>
<dbReference type="InterPro" id="IPR050131">
    <property type="entry name" value="Peptidase_S8_subtilisin-like"/>
</dbReference>
<dbReference type="Proteomes" id="UP001161325">
    <property type="component" value="Unassembled WGS sequence"/>
</dbReference>
<dbReference type="PROSITE" id="PS00137">
    <property type="entry name" value="SUBTILASE_HIS"/>
    <property type="match status" value="1"/>
</dbReference>
<feature type="active site" description="Charge relay system" evidence="5">
    <location>
        <position position="207"/>
    </location>
</feature>
<name>A0AA37QAP1_9BACT</name>
<comment type="caution">
    <text evidence="9">The sequence shown here is derived from an EMBL/GenBank/DDBJ whole genome shotgun (WGS) entry which is preliminary data.</text>
</comment>
<keyword evidence="3 5" id="KW-0378">Hydrolase</keyword>
<organism evidence="9 10">
    <name type="scientific">Roseisolibacter agri</name>
    <dbReference type="NCBI Taxonomy" id="2014610"/>
    <lineage>
        <taxon>Bacteria</taxon>
        <taxon>Pseudomonadati</taxon>
        <taxon>Gemmatimonadota</taxon>
        <taxon>Gemmatimonadia</taxon>
        <taxon>Gemmatimonadales</taxon>
        <taxon>Gemmatimonadaceae</taxon>
        <taxon>Roseisolibacter</taxon>
    </lineage>
</organism>
<accession>A0AA37QAP1</accession>
<dbReference type="GO" id="GO:0005615">
    <property type="term" value="C:extracellular space"/>
    <property type="evidence" value="ECO:0007669"/>
    <property type="project" value="TreeGrafter"/>
</dbReference>
<dbReference type="InterPro" id="IPR034193">
    <property type="entry name" value="PCSK9_ProteinaseK-like"/>
</dbReference>
<keyword evidence="10" id="KW-1185">Reference proteome</keyword>
<comment type="similarity">
    <text evidence="1 5 6">Belongs to the peptidase S8 family.</text>
</comment>
<dbReference type="FunFam" id="3.40.50.200:FF:000014">
    <property type="entry name" value="Proteinase K"/>
    <property type="match status" value="1"/>
</dbReference>